<feature type="transmembrane region" description="Helical" evidence="6">
    <location>
        <begin position="73"/>
        <end position="92"/>
    </location>
</feature>
<evidence type="ECO:0000313" key="8">
    <source>
        <dbReference type="EnsemblMetazoa" id="XP_012061538.1"/>
    </source>
</evidence>
<dbReference type="Pfam" id="PF07690">
    <property type="entry name" value="MFS_1"/>
    <property type="match status" value="1"/>
</dbReference>
<name>A0A158NVI0_ATTCE</name>
<evidence type="ECO:0000256" key="3">
    <source>
        <dbReference type="ARBA" id="ARBA00022692"/>
    </source>
</evidence>
<feature type="transmembrane region" description="Helical" evidence="6">
    <location>
        <begin position="481"/>
        <end position="505"/>
    </location>
</feature>
<comment type="subcellular location">
    <subcellularLocation>
        <location evidence="1">Membrane</location>
        <topology evidence="1">Multi-pass membrane protein</topology>
    </subcellularLocation>
</comment>
<feature type="transmembrane region" description="Helical" evidence="6">
    <location>
        <begin position="361"/>
        <end position="380"/>
    </location>
</feature>
<dbReference type="InterPro" id="IPR024989">
    <property type="entry name" value="MFS_assoc_dom"/>
</dbReference>
<accession>A0A158NVI0</accession>
<dbReference type="InterPro" id="IPR020846">
    <property type="entry name" value="MFS_dom"/>
</dbReference>
<protein>
    <recommendedName>
        <fullName evidence="7">Major facilitator superfamily (MFS) profile domain-containing protein</fullName>
    </recommendedName>
</protein>
<feature type="transmembrane region" description="Helical" evidence="6">
    <location>
        <begin position="12"/>
        <end position="28"/>
    </location>
</feature>
<organism evidence="8 9">
    <name type="scientific">Atta cephalotes</name>
    <name type="common">Leafcutter ant</name>
    <dbReference type="NCBI Taxonomy" id="12957"/>
    <lineage>
        <taxon>Eukaryota</taxon>
        <taxon>Metazoa</taxon>
        <taxon>Ecdysozoa</taxon>
        <taxon>Arthropoda</taxon>
        <taxon>Hexapoda</taxon>
        <taxon>Insecta</taxon>
        <taxon>Pterygota</taxon>
        <taxon>Neoptera</taxon>
        <taxon>Endopterygota</taxon>
        <taxon>Hymenoptera</taxon>
        <taxon>Apocrita</taxon>
        <taxon>Aculeata</taxon>
        <taxon>Formicoidea</taxon>
        <taxon>Formicidae</taxon>
        <taxon>Myrmicinae</taxon>
        <taxon>Atta</taxon>
    </lineage>
</organism>
<feature type="transmembrane region" description="Helical" evidence="6">
    <location>
        <begin position="647"/>
        <end position="677"/>
    </location>
</feature>
<feature type="transmembrane region" description="Helical" evidence="6">
    <location>
        <begin position="718"/>
        <end position="735"/>
    </location>
</feature>
<evidence type="ECO:0000259" key="7">
    <source>
        <dbReference type="PROSITE" id="PS50850"/>
    </source>
</evidence>
<feature type="transmembrane region" description="Helical" evidence="6">
    <location>
        <begin position="40"/>
        <end position="64"/>
    </location>
</feature>
<dbReference type="eggNOG" id="KOG3762">
    <property type="taxonomic scope" value="Eukaryota"/>
</dbReference>
<feature type="transmembrane region" description="Helical" evidence="6">
    <location>
        <begin position="858"/>
        <end position="883"/>
    </location>
</feature>
<dbReference type="Pfam" id="PF12832">
    <property type="entry name" value="MFS_1_like"/>
    <property type="match status" value="1"/>
</dbReference>
<dbReference type="OrthoDB" id="515887at2759"/>
<gene>
    <name evidence="8" type="primary">105624799</name>
</gene>
<dbReference type="PANTHER" id="PTHR16172">
    <property type="entry name" value="MAJOR FACILITATOR SUPERFAMILY DOMAIN-CONTAINING PROTEIN 6-LIKE"/>
    <property type="match status" value="1"/>
</dbReference>
<dbReference type="PANTHER" id="PTHR16172:SF37">
    <property type="entry name" value="RE36877P"/>
    <property type="match status" value="1"/>
</dbReference>
<feature type="transmembrane region" description="Helical" evidence="6">
    <location>
        <begin position="321"/>
        <end position="346"/>
    </location>
</feature>
<reference evidence="9" key="1">
    <citation type="journal article" date="2011" name="PLoS Genet.">
        <title>The genome sequence of the leaf-cutter ant Atta cephalotes reveals insights into its obligate symbiotic lifestyle.</title>
        <authorList>
            <person name="Suen G."/>
            <person name="Teiling C."/>
            <person name="Li L."/>
            <person name="Holt C."/>
            <person name="Abouheif E."/>
            <person name="Bornberg-Bauer E."/>
            <person name="Bouffard P."/>
            <person name="Caldera E.J."/>
            <person name="Cash E."/>
            <person name="Cavanaugh A."/>
            <person name="Denas O."/>
            <person name="Elhaik E."/>
            <person name="Fave M.J."/>
            <person name="Gadau J."/>
            <person name="Gibson J.D."/>
            <person name="Graur D."/>
            <person name="Grubbs K.J."/>
            <person name="Hagen D.E."/>
            <person name="Harkins T.T."/>
            <person name="Helmkampf M."/>
            <person name="Hu H."/>
            <person name="Johnson B.R."/>
            <person name="Kim J."/>
            <person name="Marsh S.E."/>
            <person name="Moeller J.A."/>
            <person name="Munoz-Torres M.C."/>
            <person name="Murphy M.C."/>
            <person name="Naughton M.C."/>
            <person name="Nigam S."/>
            <person name="Overson R."/>
            <person name="Rajakumar R."/>
            <person name="Reese J.T."/>
            <person name="Scott J.J."/>
            <person name="Smith C.R."/>
            <person name="Tao S."/>
            <person name="Tsutsui N.D."/>
            <person name="Viljakainen L."/>
            <person name="Wissler L."/>
            <person name="Yandell M.D."/>
            <person name="Zimmer F."/>
            <person name="Taylor J."/>
            <person name="Slater S.C."/>
            <person name="Clifton S.W."/>
            <person name="Warren W.C."/>
            <person name="Elsik C.G."/>
            <person name="Smith C.D."/>
            <person name="Weinstock G.M."/>
            <person name="Gerardo N.M."/>
            <person name="Currie C.R."/>
        </authorList>
    </citation>
    <scope>NUCLEOTIDE SEQUENCE [LARGE SCALE GENOMIC DNA]</scope>
</reference>
<feature type="domain" description="Major facilitator superfamily (MFS) profile" evidence="7">
    <location>
        <begin position="762"/>
        <end position="1008"/>
    </location>
</feature>
<evidence type="ECO:0000256" key="5">
    <source>
        <dbReference type="ARBA" id="ARBA00023136"/>
    </source>
</evidence>
<feature type="transmembrane region" description="Helical" evidence="6">
    <location>
        <begin position="392"/>
        <end position="418"/>
    </location>
</feature>
<dbReference type="InterPro" id="IPR011701">
    <property type="entry name" value="MFS"/>
</dbReference>
<dbReference type="EMBL" id="ADTU01027162">
    <property type="status" value="NOT_ANNOTATED_CDS"/>
    <property type="molecule type" value="Genomic_DNA"/>
</dbReference>
<keyword evidence="4 6" id="KW-1133">Transmembrane helix</keyword>
<evidence type="ECO:0000256" key="2">
    <source>
        <dbReference type="ARBA" id="ARBA00005241"/>
    </source>
</evidence>
<feature type="transmembrane region" description="Helical" evidence="6">
    <location>
        <begin position="247"/>
        <end position="264"/>
    </location>
</feature>
<dbReference type="GO" id="GO:0022857">
    <property type="term" value="F:transmembrane transporter activity"/>
    <property type="evidence" value="ECO:0007669"/>
    <property type="project" value="InterPro"/>
</dbReference>
<dbReference type="EMBL" id="ADTU01027161">
    <property type="status" value="NOT_ANNOTATED_CDS"/>
    <property type="molecule type" value="Genomic_DNA"/>
</dbReference>
<evidence type="ECO:0000256" key="6">
    <source>
        <dbReference type="SAM" id="Phobius"/>
    </source>
</evidence>
<dbReference type="KEGG" id="acep:105624799"/>
<feature type="transmembrane region" description="Helical" evidence="6">
    <location>
        <begin position="926"/>
        <end position="946"/>
    </location>
</feature>
<dbReference type="InParanoid" id="A0A158NVI0"/>
<proteinExistence type="inferred from homology"/>
<feature type="transmembrane region" description="Helical" evidence="6">
    <location>
        <begin position="205"/>
        <end position="235"/>
    </location>
</feature>
<dbReference type="Gene3D" id="1.20.1250.20">
    <property type="entry name" value="MFS general substrate transporter like domains"/>
    <property type="match status" value="4"/>
</dbReference>
<sequence length="1008" mass="113641">MKINYTQLLIKMHYFFFMASEAPVYPFLSVRGKQLGISPLIIGSINAIFPILLLIVKPIFGFIIDYFRTWRKVIFLTLLVITNICYIIIFLLPPLPGPILSEHHFQNVSCATLPRCNMKYHASAIASCNGTKDTMCHWICENTNFSTQLSFHADQNKATISPNTTCLLNINKISLCQGNLTNNYNCNVTCDNFKDDQCLYTSVTFWSFVVLMCISESGSCIFFSISNAFCFAILGQDKRLKYGKQRLWGAVGFGIVVCLSGYMIDFFSHDKIHKNYLPSILLVIIFTCIDFICCIKLKLLFQTQSTTIMKDVFTLLKSKTIVIFLCFSGFFGVLNTITCNFLLWYVEDLSIATDYMDRMKLIEGLILAAQAFSDVIFFFLSDKILKKLGYGYIFTFCFICYALRLGLISLASTPWWVFLIEFFVQGPSYALSFTAIISYANVITPIGASATVQGLVQGVNEGLATGAISRYLPVYGKQLGISPLIMGSIIAIVPIASFIGKLILGYTADYYLEWRKAIFMALFAMTGASYFLMYFLPPLPGPILPDHEFQNVSWDSLLPCDTNHRATMSLCNGAKDTTCHWICKDMNFSMQLSFHATNKEAIISSDTTCLLNNKASLYQKNVTANYNCNVSCDNFEDDQCLYTSTTFWGFVILMLFGEIGYHISLSASDVICFDILGEDGQMRYGRQRLWGTIGSSLLSLLSGLTIDLWSQQKVYKTYTPAFILVLAFICIDLICCRKLKLPLSKSPSILKNVYAILKLVPIIIFLCTAMFAGIFESLMVNFLFWYIEDLAMATGYMKKVKLIEGLTLSSGLLGKIISYFMSGKILEKFGYDYTLTFCFLCYALRMALLSLVPTPWHVLLIEVILQGPSLALLYATIVTYASIISPPGTSATVQAIATGTKDGLGYAIGSFLGGFLFRTIGGRRTLRIYSGLATFALVYIISYTLYIKRTSDTQNKIEWKKHDDAHREYIIDEKCLHHTLSEKLLGTFLKRLKNRDVPWRSVLYENEW</sequence>
<evidence type="ECO:0000256" key="1">
    <source>
        <dbReference type="ARBA" id="ARBA00004141"/>
    </source>
</evidence>
<dbReference type="InterPro" id="IPR036259">
    <property type="entry name" value="MFS_trans_sf"/>
</dbReference>
<dbReference type="EMBL" id="ADTU01027164">
    <property type="status" value="NOT_ANNOTATED_CDS"/>
    <property type="molecule type" value="Genomic_DNA"/>
</dbReference>
<feature type="transmembrane region" description="Helical" evidence="6">
    <location>
        <begin position="689"/>
        <end position="706"/>
    </location>
</feature>
<dbReference type="SUPFAM" id="SSF103473">
    <property type="entry name" value="MFS general substrate transporter"/>
    <property type="match status" value="2"/>
</dbReference>
<evidence type="ECO:0000313" key="9">
    <source>
        <dbReference type="Proteomes" id="UP000005205"/>
    </source>
</evidence>
<keyword evidence="3 6" id="KW-0812">Transmembrane</keyword>
<keyword evidence="9" id="KW-1185">Reference proteome</keyword>
<feature type="transmembrane region" description="Helical" evidence="6">
    <location>
        <begin position="276"/>
        <end position="301"/>
    </location>
</feature>
<feature type="transmembrane region" description="Helical" evidence="6">
    <location>
        <begin position="517"/>
        <end position="536"/>
    </location>
</feature>
<dbReference type="FunCoup" id="A0A158NVI0">
    <property type="interactions" value="38"/>
</dbReference>
<dbReference type="PROSITE" id="PS50850">
    <property type="entry name" value="MFS"/>
    <property type="match status" value="1"/>
</dbReference>
<dbReference type="GO" id="GO:0016020">
    <property type="term" value="C:membrane"/>
    <property type="evidence" value="ECO:0007669"/>
    <property type="project" value="UniProtKB-SubCell"/>
</dbReference>
<dbReference type="EnsemblMetazoa" id="XM_012206148.1">
    <property type="protein sequence ID" value="XP_012061538.1"/>
    <property type="gene ID" value="LOC105624799"/>
</dbReference>
<dbReference type="AlphaFoldDB" id="A0A158NVI0"/>
<reference evidence="8" key="2">
    <citation type="submission" date="2016-04" db="UniProtKB">
        <authorList>
            <consortium name="EnsemblMetazoa"/>
        </authorList>
    </citation>
    <scope>IDENTIFICATION</scope>
</reference>
<keyword evidence="5 6" id="KW-0472">Membrane</keyword>
<dbReference type="EMBL" id="ADTU01027163">
    <property type="status" value="NOT_ANNOTATED_CDS"/>
    <property type="molecule type" value="Genomic_DNA"/>
</dbReference>
<dbReference type="Proteomes" id="UP000005205">
    <property type="component" value="Unassembled WGS sequence"/>
</dbReference>
<dbReference type="InterPro" id="IPR051717">
    <property type="entry name" value="MFS_MFSD6"/>
</dbReference>
<feature type="transmembrane region" description="Helical" evidence="6">
    <location>
        <begin position="756"/>
        <end position="787"/>
    </location>
</feature>
<evidence type="ECO:0000256" key="4">
    <source>
        <dbReference type="ARBA" id="ARBA00022989"/>
    </source>
</evidence>
<comment type="similarity">
    <text evidence="2">Belongs to the major facilitator superfamily. MFSD6 family.</text>
</comment>
<feature type="transmembrane region" description="Helical" evidence="6">
    <location>
        <begin position="833"/>
        <end position="852"/>
    </location>
</feature>